<dbReference type="PANTHER" id="PTHR23510">
    <property type="entry name" value="INNER MEMBRANE TRANSPORT PROTEIN YAJR"/>
    <property type="match status" value="1"/>
</dbReference>
<evidence type="ECO:0000256" key="1">
    <source>
        <dbReference type="ARBA" id="ARBA00004141"/>
    </source>
</evidence>
<reference evidence="6" key="1">
    <citation type="submission" date="2022-11" db="EMBL/GenBank/DDBJ databases">
        <authorList>
            <person name="Kikuchi T."/>
        </authorList>
    </citation>
    <scope>NUCLEOTIDE SEQUENCE</scope>
    <source>
        <strain evidence="6">PS1010</strain>
    </source>
</reference>
<dbReference type="PANTHER" id="PTHR23510:SF73">
    <property type="entry name" value="MFS DOMAIN-CONTAINING PROTEIN"/>
    <property type="match status" value="1"/>
</dbReference>
<evidence type="ECO:0000256" key="5">
    <source>
        <dbReference type="SAM" id="Phobius"/>
    </source>
</evidence>
<dbReference type="Proteomes" id="UP001152747">
    <property type="component" value="Unassembled WGS sequence"/>
</dbReference>
<accession>A0A9P1IEW6</accession>
<comment type="subcellular location">
    <subcellularLocation>
        <location evidence="1">Membrane</location>
        <topology evidence="1">Multi-pass membrane protein</topology>
    </subcellularLocation>
</comment>
<sequence>MGIGIPLAIIALDAIYSKCLGNINQSVMQGAMIVAEDVITIVGPIYTSYIFTSYGFGALWMFNGIVVTLGTLLWLLNIRKLEKYS</sequence>
<dbReference type="InterPro" id="IPR036259">
    <property type="entry name" value="MFS_trans_sf"/>
</dbReference>
<keyword evidence="3 5" id="KW-1133">Transmembrane helix</keyword>
<gene>
    <name evidence="6" type="ORF">CAMP_LOCUS5975</name>
</gene>
<keyword evidence="7" id="KW-1185">Reference proteome</keyword>
<dbReference type="OrthoDB" id="370281at2759"/>
<dbReference type="SUPFAM" id="SSF103473">
    <property type="entry name" value="MFS general substrate transporter"/>
    <property type="match status" value="1"/>
</dbReference>
<organism evidence="6 7">
    <name type="scientific">Caenorhabditis angaria</name>
    <dbReference type="NCBI Taxonomy" id="860376"/>
    <lineage>
        <taxon>Eukaryota</taxon>
        <taxon>Metazoa</taxon>
        <taxon>Ecdysozoa</taxon>
        <taxon>Nematoda</taxon>
        <taxon>Chromadorea</taxon>
        <taxon>Rhabditida</taxon>
        <taxon>Rhabditina</taxon>
        <taxon>Rhabditomorpha</taxon>
        <taxon>Rhabditoidea</taxon>
        <taxon>Rhabditidae</taxon>
        <taxon>Peloderinae</taxon>
        <taxon>Caenorhabditis</taxon>
    </lineage>
</organism>
<dbReference type="GO" id="GO:0005765">
    <property type="term" value="C:lysosomal membrane"/>
    <property type="evidence" value="ECO:0007669"/>
    <property type="project" value="TreeGrafter"/>
</dbReference>
<keyword evidence="4 5" id="KW-0472">Membrane</keyword>
<protein>
    <recommendedName>
        <fullName evidence="8">Major facilitator superfamily (MFS) profile domain-containing protein</fullName>
    </recommendedName>
</protein>
<evidence type="ECO:0000256" key="4">
    <source>
        <dbReference type="ARBA" id="ARBA00023136"/>
    </source>
</evidence>
<evidence type="ECO:0000256" key="2">
    <source>
        <dbReference type="ARBA" id="ARBA00022692"/>
    </source>
</evidence>
<feature type="transmembrane region" description="Helical" evidence="5">
    <location>
        <begin position="54"/>
        <end position="76"/>
    </location>
</feature>
<dbReference type="AlphaFoldDB" id="A0A9P1IEW6"/>
<keyword evidence="2 5" id="KW-0812">Transmembrane</keyword>
<evidence type="ECO:0008006" key="8">
    <source>
        <dbReference type="Google" id="ProtNLM"/>
    </source>
</evidence>
<name>A0A9P1IEW6_9PELO</name>
<evidence type="ECO:0000313" key="7">
    <source>
        <dbReference type="Proteomes" id="UP001152747"/>
    </source>
</evidence>
<dbReference type="EMBL" id="CANHGI010000002">
    <property type="protein sequence ID" value="CAI5443338.1"/>
    <property type="molecule type" value="Genomic_DNA"/>
</dbReference>
<comment type="caution">
    <text evidence="6">The sequence shown here is derived from an EMBL/GenBank/DDBJ whole genome shotgun (WGS) entry which is preliminary data.</text>
</comment>
<evidence type="ECO:0000256" key="3">
    <source>
        <dbReference type="ARBA" id="ARBA00022989"/>
    </source>
</evidence>
<evidence type="ECO:0000313" key="6">
    <source>
        <dbReference type="EMBL" id="CAI5443338.1"/>
    </source>
</evidence>
<dbReference type="InterPro" id="IPR051068">
    <property type="entry name" value="MFS_Domain-Containing_Protein"/>
</dbReference>
<proteinExistence type="predicted"/>